<dbReference type="STRING" id="195064.SAMN05421721_105180"/>
<feature type="domain" description="Porin" evidence="12">
    <location>
        <begin position="9"/>
        <end position="323"/>
    </location>
</feature>
<evidence type="ECO:0000259" key="12">
    <source>
        <dbReference type="Pfam" id="PF13609"/>
    </source>
</evidence>
<evidence type="ECO:0000313" key="13">
    <source>
        <dbReference type="EMBL" id="SFM43967.1"/>
    </source>
</evidence>
<dbReference type="CDD" id="cd00342">
    <property type="entry name" value="gram_neg_porins"/>
    <property type="match status" value="1"/>
</dbReference>
<dbReference type="PANTHER" id="PTHR34501:SF9">
    <property type="entry name" value="MAJOR OUTER MEMBRANE PROTEIN P.IA"/>
    <property type="match status" value="1"/>
</dbReference>
<reference evidence="13 14" key="1">
    <citation type="submission" date="2016-10" db="EMBL/GenBank/DDBJ databases">
        <authorList>
            <person name="de Groot N.N."/>
        </authorList>
    </citation>
    <scope>NUCLEOTIDE SEQUENCE [LARGE SCALE GENOMIC DNA]</scope>
    <source>
        <strain evidence="13 14">DSM 4180</strain>
    </source>
</reference>
<protein>
    <submittedName>
        <fullName evidence="13">Outer membrane protein (Porin)</fullName>
    </submittedName>
</protein>
<keyword evidence="9" id="KW-0472">Membrane</keyword>
<name>A0A1I4QVE4_ECTMO</name>
<dbReference type="Pfam" id="PF13609">
    <property type="entry name" value="Porin_4"/>
    <property type="match status" value="1"/>
</dbReference>
<keyword evidence="14" id="KW-1185">Reference proteome</keyword>
<accession>A0A1I4QVE4</accession>
<evidence type="ECO:0000256" key="3">
    <source>
        <dbReference type="ARBA" id="ARBA00022448"/>
    </source>
</evidence>
<evidence type="ECO:0000256" key="2">
    <source>
        <dbReference type="ARBA" id="ARBA00011233"/>
    </source>
</evidence>
<keyword evidence="3" id="KW-0813">Transport</keyword>
<evidence type="ECO:0000256" key="6">
    <source>
        <dbReference type="ARBA" id="ARBA00022729"/>
    </source>
</evidence>
<dbReference type="GO" id="GO:0015288">
    <property type="term" value="F:porin activity"/>
    <property type="evidence" value="ECO:0007669"/>
    <property type="project" value="UniProtKB-KW"/>
</dbReference>
<dbReference type="InterPro" id="IPR050298">
    <property type="entry name" value="Gram-neg_bact_OMP"/>
</dbReference>
<keyword evidence="7" id="KW-0406">Ion transport</keyword>
<dbReference type="Gene3D" id="2.40.160.10">
    <property type="entry name" value="Porin"/>
    <property type="match status" value="1"/>
</dbReference>
<comment type="subcellular location">
    <subcellularLocation>
        <location evidence="1">Cell outer membrane</location>
        <topology evidence="1">Multi-pass membrane protein</topology>
    </subcellularLocation>
</comment>
<evidence type="ECO:0000256" key="9">
    <source>
        <dbReference type="ARBA" id="ARBA00023136"/>
    </source>
</evidence>
<keyword evidence="10" id="KW-0998">Cell outer membrane</keyword>
<feature type="signal peptide" evidence="11">
    <location>
        <begin position="1"/>
        <end position="21"/>
    </location>
</feature>
<keyword evidence="4" id="KW-1134">Transmembrane beta strand</keyword>
<evidence type="ECO:0000256" key="8">
    <source>
        <dbReference type="ARBA" id="ARBA00023114"/>
    </source>
</evidence>
<dbReference type="Proteomes" id="UP000199556">
    <property type="component" value="Unassembled WGS sequence"/>
</dbReference>
<dbReference type="GO" id="GO:0006811">
    <property type="term" value="P:monoatomic ion transport"/>
    <property type="evidence" value="ECO:0007669"/>
    <property type="project" value="UniProtKB-KW"/>
</dbReference>
<dbReference type="RefSeq" id="WP_177217592.1">
    <property type="nucleotide sequence ID" value="NZ_FOUO01000005.1"/>
</dbReference>
<dbReference type="GO" id="GO:0009279">
    <property type="term" value="C:cell outer membrane"/>
    <property type="evidence" value="ECO:0007669"/>
    <property type="project" value="UniProtKB-SubCell"/>
</dbReference>
<evidence type="ECO:0000256" key="4">
    <source>
        <dbReference type="ARBA" id="ARBA00022452"/>
    </source>
</evidence>
<dbReference type="InterPro" id="IPR023614">
    <property type="entry name" value="Porin_dom_sf"/>
</dbReference>
<dbReference type="PANTHER" id="PTHR34501">
    <property type="entry name" value="PROTEIN YDDL-RELATED"/>
    <property type="match status" value="1"/>
</dbReference>
<evidence type="ECO:0000256" key="11">
    <source>
        <dbReference type="SAM" id="SignalP"/>
    </source>
</evidence>
<keyword evidence="5" id="KW-0812">Transmembrane</keyword>
<keyword evidence="8" id="KW-0626">Porin</keyword>
<evidence type="ECO:0000256" key="10">
    <source>
        <dbReference type="ARBA" id="ARBA00023237"/>
    </source>
</evidence>
<evidence type="ECO:0000256" key="5">
    <source>
        <dbReference type="ARBA" id="ARBA00022692"/>
    </source>
</evidence>
<evidence type="ECO:0000256" key="7">
    <source>
        <dbReference type="ARBA" id="ARBA00023065"/>
    </source>
</evidence>
<gene>
    <name evidence="13" type="ORF">SAMN05421721_105180</name>
</gene>
<dbReference type="AlphaFoldDB" id="A0A1I4QVE4"/>
<sequence length="358" mass="38302">MKKTVLAFAVAAAVAAPAAMADTTLYGRMNLSLDFVDNDADSSHQLASNSSRLGVRGSEELGMGLKGIYQIEAGLYSSDADTDGDGVNDESQTFGNSDLTARNTYLGLAGGFGELRLGKHDSAYKTATLPLNFFADTLGDMHHIAGQFDGADFSFYNRDDNTIVYMSPNLDGMRFLANYTTDKDDDTPDADANDRNAMSLAGTFEQGPMYLAVAYQQQNEYNTARDADATGWKVGGTYDLGGFTLAAMYENLDSDQDAYGDRDMFHLGGKYAMGQAYLMASYSMADENDMDETGADMYALGAGYNLSQRTNMYATYAQVSNDDAAEYAFTGSGKGKDVAASAPGAEVSGFQVGVAHNF</sequence>
<dbReference type="InterPro" id="IPR002299">
    <property type="entry name" value="Porin_Neis"/>
</dbReference>
<evidence type="ECO:0000256" key="1">
    <source>
        <dbReference type="ARBA" id="ARBA00004571"/>
    </source>
</evidence>
<feature type="chain" id="PRO_5011756607" evidence="11">
    <location>
        <begin position="22"/>
        <end position="358"/>
    </location>
</feature>
<keyword evidence="6 11" id="KW-0732">Signal</keyword>
<comment type="subunit">
    <text evidence="2">Homotrimer.</text>
</comment>
<evidence type="ECO:0000313" key="14">
    <source>
        <dbReference type="Proteomes" id="UP000199556"/>
    </source>
</evidence>
<organism evidence="13 14">
    <name type="scientific">Ectothiorhodospira mobilis</name>
    <dbReference type="NCBI Taxonomy" id="195064"/>
    <lineage>
        <taxon>Bacteria</taxon>
        <taxon>Pseudomonadati</taxon>
        <taxon>Pseudomonadota</taxon>
        <taxon>Gammaproteobacteria</taxon>
        <taxon>Chromatiales</taxon>
        <taxon>Ectothiorhodospiraceae</taxon>
        <taxon>Ectothiorhodospira</taxon>
    </lineage>
</organism>
<dbReference type="EMBL" id="FOUO01000005">
    <property type="protein sequence ID" value="SFM43967.1"/>
    <property type="molecule type" value="Genomic_DNA"/>
</dbReference>
<proteinExistence type="predicted"/>
<dbReference type="GO" id="GO:0046930">
    <property type="term" value="C:pore complex"/>
    <property type="evidence" value="ECO:0007669"/>
    <property type="project" value="UniProtKB-KW"/>
</dbReference>
<dbReference type="PRINTS" id="PR00184">
    <property type="entry name" value="NEISSPPORIN"/>
</dbReference>
<dbReference type="SUPFAM" id="SSF56935">
    <property type="entry name" value="Porins"/>
    <property type="match status" value="1"/>
</dbReference>
<dbReference type="InterPro" id="IPR033900">
    <property type="entry name" value="Gram_neg_porin_domain"/>
</dbReference>